<evidence type="ECO:0000313" key="2">
    <source>
        <dbReference type="EMBL" id="MYN30109.1"/>
    </source>
</evidence>
<comment type="caution">
    <text evidence="2">The sequence shown here is derived from an EMBL/GenBank/DDBJ whole genome shotgun (WGS) entry which is preliminary data.</text>
</comment>
<dbReference type="Proteomes" id="UP000642144">
    <property type="component" value="Unassembled WGS sequence"/>
</dbReference>
<evidence type="ECO:0000259" key="1">
    <source>
        <dbReference type="Pfam" id="PF18013"/>
    </source>
</evidence>
<dbReference type="Gene3D" id="1.10.530.10">
    <property type="match status" value="1"/>
</dbReference>
<dbReference type="SUPFAM" id="SSF53955">
    <property type="entry name" value="Lysozyme-like"/>
    <property type="match status" value="1"/>
</dbReference>
<dbReference type="InterPro" id="IPR023346">
    <property type="entry name" value="Lysozyme-like_dom_sf"/>
</dbReference>
<feature type="domain" description="Phage tail lysozyme" evidence="1">
    <location>
        <begin position="15"/>
        <end position="114"/>
    </location>
</feature>
<proteinExistence type="predicted"/>
<name>A0ABW9W841_9BURK</name>
<accession>A0ABW9W841</accession>
<evidence type="ECO:0000313" key="3">
    <source>
        <dbReference type="Proteomes" id="UP000642144"/>
    </source>
</evidence>
<keyword evidence="3" id="KW-1185">Reference proteome</keyword>
<dbReference type="InterPro" id="IPR041219">
    <property type="entry name" value="Phage_lysozyme2"/>
</dbReference>
<sequence length="198" mass="22223">MSATFNFTKEQLAVEQKIIAYGSNHGYGSSEIEYAVRVAYIESRFDPSAQNSSTTASGLFQYTDSTWSTYNADLGAKNDANNQIAAMYREITKYSSWFSDPAQNQNIPSSMTRNEYLYLKHHDGVGATPSISSPAISIWRTTDYVPRVSNGHMSFYAGGAHYDGYYDLVWNDNMYGFATPERTPNVTVIYTNSNEFYG</sequence>
<reference evidence="2 3" key="1">
    <citation type="submission" date="2019-12" db="EMBL/GenBank/DDBJ databases">
        <title>Novel species isolated from a subtropical stream in China.</title>
        <authorList>
            <person name="Lu H."/>
        </authorList>
    </citation>
    <scope>NUCLEOTIDE SEQUENCE [LARGE SCALE GENOMIC DNA]</scope>
    <source>
        <strain evidence="2 3">CY42W</strain>
    </source>
</reference>
<dbReference type="Pfam" id="PF18013">
    <property type="entry name" value="Phage_lysozyme2"/>
    <property type="match status" value="1"/>
</dbReference>
<organism evidence="2 3">
    <name type="scientific">Duganella levis</name>
    <dbReference type="NCBI Taxonomy" id="2692169"/>
    <lineage>
        <taxon>Bacteria</taxon>
        <taxon>Pseudomonadati</taxon>
        <taxon>Pseudomonadota</taxon>
        <taxon>Betaproteobacteria</taxon>
        <taxon>Burkholderiales</taxon>
        <taxon>Oxalobacteraceae</taxon>
        <taxon>Telluria group</taxon>
        <taxon>Duganella</taxon>
    </lineage>
</organism>
<dbReference type="RefSeq" id="WP_161057821.1">
    <property type="nucleotide sequence ID" value="NZ_WWCT01000031.1"/>
</dbReference>
<gene>
    <name evidence="2" type="ORF">GTP69_27235</name>
</gene>
<protein>
    <submittedName>
        <fullName evidence="2">Transglycosylase SLT domain-containing protein</fullName>
    </submittedName>
</protein>
<dbReference type="EMBL" id="WWCT01000031">
    <property type="protein sequence ID" value="MYN30109.1"/>
    <property type="molecule type" value="Genomic_DNA"/>
</dbReference>